<dbReference type="InterPro" id="IPR027370">
    <property type="entry name" value="Znf-RING_euk"/>
</dbReference>
<dbReference type="SUPFAM" id="SSF57850">
    <property type="entry name" value="RING/U-box"/>
    <property type="match status" value="1"/>
</dbReference>
<dbReference type="GO" id="GO:0008270">
    <property type="term" value="F:zinc ion binding"/>
    <property type="evidence" value="ECO:0007669"/>
    <property type="project" value="UniProtKB-KW"/>
</dbReference>
<evidence type="ECO:0000313" key="9">
    <source>
        <dbReference type="Proteomes" id="UP000054270"/>
    </source>
</evidence>
<dbReference type="AlphaFoldDB" id="A0A0D2N7E9"/>
<dbReference type="Pfam" id="PF13445">
    <property type="entry name" value="zf-RING_UBOX"/>
    <property type="match status" value="1"/>
</dbReference>
<feature type="domain" description="RING-type" evidence="7">
    <location>
        <begin position="384"/>
        <end position="429"/>
    </location>
</feature>
<evidence type="ECO:0000313" key="8">
    <source>
        <dbReference type="EMBL" id="KJA15059.1"/>
    </source>
</evidence>
<evidence type="ECO:0000256" key="4">
    <source>
        <dbReference type="PROSITE-ProRule" id="PRU00175"/>
    </source>
</evidence>
<gene>
    <name evidence="8" type="ORF">HYPSUDRAFT_59018</name>
</gene>
<dbReference type="Gene3D" id="3.30.40.10">
    <property type="entry name" value="Zinc/RING finger domain, C3HC4 (zinc finger)"/>
    <property type="match status" value="1"/>
</dbReference>
<name>A0A0D2N7E9_HYPSF</name>
<evidence type="ECO:0000256" key="2">
    <source>
        <dbReference type="ARBA" id="ARBA00022771"/>
    </source>
</evidence>
<feature type="coiled-coil region" evidence="5">
    <location>
        <begin position="354"/>
        <end position="381"/>
    </location>
</feature>
<dbReference type="PROSITE" id="PS00518">
    <property type="entry name" value="ZF_RING_1"/>
    <property type="match status" value="1"/>
</dbReference>
<keyword evidence="2 4" id="KW-0863">Zinc-finger</keyword>
<evidence type="ECO:0000256" key="3">
    <source>
        <dbReference type="ARBA" id="ARBA00022833"/>
    </source>
</evidence>
<protein>
    <recommendedName>
        <fullName evidence="7">RING-type domain-containing protein</fullName>
    </recommendedName>
</protein>
<evidence type="ECO:0000256" key="5">
    <source>
        <dbReference type="SAM" id="Coils"/>
    </source>
</evidence>
<dbReference type="Proteomes" id="UP000054270">
    <property type="component" value="Unassembled WGS sequence"/>
</dbReference>
<dbReference type="InterPro" id="IPR017907">
    <property type="entry name" value="Znf_RING_CS"/>
</dbReference>
<keyword evidence="3" id="KW-0862">Zinc</keyword>
<organism evidence="8 9">
    <name type="scientific">Hypholoma sublateritium (strain FD-334 SS-4)</name>
    <dbReference type="NCBI Taxonomy" id="945553"/>
    <lineage>
        <taxon>Eukaryota</taxon>
        <taxon>Fungi</taxon>
        <taxon>Dikarya</taxon>
        <taxon>Basidiomycota</taxon>
        <taxon>Agaricomycotina</taxon>
        <taxon>Agaricomycetes</taxon>
        <taxon>Agaricomycetidae</taxon>
        <taxon>Agaricales</taxon>
        <taxon>Agaricineae</taxon>
        <taxon>Strophariaceae</taxon>
        <taxon>Hypholoma</taxon>
    </lineage>
</organism>
<keyword evidence="9" id="KW-1185">Reference proteome</keyword>
<reference evidence="9" key="1">
    <citation type="submission" date="2014-04" db="EMBL/GenBank/DDBJ databases">
        <title>Evolutionary Origins and Diversification of the Mycorrhizal Mutualists.</title>
        <authorList>
            <consortium name="DOE Joint Genome Institute"/>
            <consortium name="Mycorrhizal Genomics Consortium"/>
            <person name="Kohler A."/>
            <person name="Kuo A."/>
            <person name="Nagy L.G."/>
            <person name="Floudas D."/>
            <person name="Copeland A."/>
            <person name="Barry K.W."/>
            <person name="Cichocki N."/>
            <person name="Veneault-Fourrey C."/>
            <person name="LaButti K."/>
            <person name="Lindquist E.A."/>
            <person name="Lipzen A."/>
            <person name="Lundell T."/>
            <person name="Morin E."/>
            <person name="Murat C."/>
            <person name="Riley R."/>
            <person name="Ohm R."/>
            <person name="Sun H."/>
            <person name="Tunlid A."/>
            <person name="Henrissat B."/>
            <person name="Grigoriev I.V."/>
            <person name="Hibbett D.S."/>
            <person name="Martin F."/>
        </authorList>
    </citation>
    <scope>NUCLEOTIDE SEQUENCE [LARGE SCALE GENOMIC DNA]</scope>
    <source>
        <strain evidence="9">FD-334 SS-4</strain>
    </source>
</reference>
<evidence type="ECO:0000256" key="1">
    <source>
        <dbReference type="ARBA" id="ARBA00022723"/>
    </source>
</evidence>
<accession>A0A0D2N7E9</accession>
<dbReference type="InterPro" id="IPR001841">
    <property type="entry name" value="Znf_RING"/>
</dbReference>
<dbReference type="PROSITE" id="PS50089">
    <property type="entry name" value="ZF_RING_2"/>
    <property type="match status" value="1"/>
</dbReference>
<keyword evidence="5" id="KW-0175">Coiled coil</keyword>
<evidence type="ECO:0000259" key="7">
    <source>
        <dbReference type="PROSITE" id="PS50089"/>
    </source>
</evidence>
<proteinExistence type="predicted"/>
<evidence type="ECO:0000256" key="6">
    <source>
        <dbReference type="SAM" id="MobiDB-lite"/>
    </source>
</evidence>
<keyword evidence="1" id="KW-0479">Metal-binding</keyword>
<dbReference type="InterPro" id="IPR013083">
    <property type="entry name" value="Znf_RING/FYVE/PHD"/>
</dbReference>
<feature type="region of interest" description="Disordered" evidence="6">
    <location>
        <begin position="275"/>
        <end position="307"/>
    </location>
</feature>
<sequence>MPAFTTVWRRSLIRGPEDGAIDIITVAGRFVTSELTQRYVFLELEKSERQVPDITSQSDESKHLPLKALKNALPRPAIPSIPHSTSKPTFHVSILAAVAFYQLIENLWDPEGERNHLVTGEASRRKIIGERVEVTSFSGESHPITNKKNARSKHCIKPRKRTPIADGCTPDTVGISEEFIPENMRVRRGLNGRYRGFDIEFIRTDGCGKDKGCLERTKPGAALSRDSTSCHWDLIGTRARRAHWQLKFEHLRRRKFSKNLGSSIGKLQDLPCVPSFKTDLPEPQGKGSRNLPSPVMPAERSTREKADPKDIILVSDGEDDFPPVEVHEAFLGYMEKRKAKSAKEQKQRHREKKHNDLLKQLARAEKTNEQLTSALASLKEFANCGICFDLMEDPTVYSKIDLQLRIMCGHVFCRSCISLEAEFQGMMICTDYLYIIFTSSDRTKSEEFNLK</sequence>
<dbReference type="EMBL" id="KN817655">
    <property type="protein sequence ID" value="KJA15059.1"/>
    <property type="molecule type" value="Genomic_DNA"/>
</dbReference>